<dbReference type="Gene3D" id="3.30.420.40">
    <property type="match status" value="2"/>
</dbReference>
<dbReference type="CDD" id="cd24152">
    <property type="entry name" value="ASKHA_NBD_ROK-like"/>
    <property type="match status" value="1"/>
</dbReference>
<gene>
    <name evidence="2" type="ORF">CFOLD11_41580</name>
</gene>
<evidence type="ECO:0000256" key="1">
    <source>
        <dbReference type="ARBA" id="ARBA00006479"/>
    </source>
</evidence>
<comment type="caution">
    <text evidence="2">The sequence shown here is derived from an EMBL/GenBank/DDBJ whole genome shotgun (WGS) entry which is preliminary data.</text>
</comment>
<dbReference type="PANTHER" id="PTHR18964">
    <property type="entry name" value="ROK (REPRESSOR, ORF, KINASE) FAMILY"/>
    <property type="match status" value="1"/>
</dbReference>
<protein>
    <submittedName>
        <fullName evidence="2">Transcriptional regulator</fullName>
    </submittedName>
</protein>
<dbReference type="AlphaFoldDB" id="A0A9W6DCT5"/>
<dbReference type="InterPro" id="IPR000600">
    <property type="entry name" value="ROK"/>
</dbReference>
<sequence>MSILTFDIGGTSIKYGVLDRSGNIHEKGKFETPKEDIDALISGMVEIKKTYDDKYDFEGIAMSCPGAVDDSTGIIGGASAVSCIHGFNIKEKIAKATGITNISMENDANCAALAEVWIGAARDNKDVLFVILGSGVGGAVIKDKKIHKGANLHGGEFGYMITSEDYTTLSTVATPVHMADSYAKAKGVNDNFIDGEQVFKLAEAGDEIAKHEVKRFYKNLAIGIYNIQYVYDPEVIVIGGGISIREDLIDNIELAMDELMAAVEIAKVRPVVKRCEYMNDSNLIGAVYNYIN</sequence>
<reference evidence="2" key="1">
    <citation type="journal article" date="2023" name="Int. J. Syst. Evol. Microbiol.">
        <title>&lt;i&gt;Clostridium folliculivorans&lt;/i&gt; sp. nov., isolated from soil samples of an organic paddy in Japan.</title>
        <authorList>
            <person name="Tazawa J."/>
            <person name="Kobayashi H."/>
            <person name="Tanizawa Y."/>
            <person name="Uchino A."/>
            <person name="Tanaka F."/>
            <person name="Urashima Y."/>
            <person name="Miura S."/>
            <person name="Sakamoto M."/>
            <person name="Ohkuma M."/>
            <person name="Tohno M."/>
        </authorList>
    </citation>
    <scope>NUCLEOTIDE SEQUENCE</scope>
    <source>
        <strain evidence="2">D1-1</strain>
    </source>
</reference>
<dbReference type="Pfam" id="PF00480">
    <property type="entry name" value="ROK"/>
    <property type="match status" value="1"/>
</dbReference>
<dbReference type="InterPro" id="IPR043129">
    <property type="entry name" value="ATPase_NBD"/>
</dbReference>
<organism evidence="2 3">
    <name type="scientific">Clostridium folliculivorans</name>
    <dbReference type="NCBI Taxonomy" id="2886038"/>
    <lineage>
        <taxon>Bacteria</taxon>
        <taxon>Bacillati</taxon>
        <taxon>Bacillota</taxon>
        <taxon>Clostridia</taxon>
        <taxon>Eubacteriales</taxon>
        <taxon>Clostridiaceae</taxon>
        <taxon>Clostridium</taxon>
    </lineage>
</organism>
<dbReference type="EMBL" id="BQXY01000011">
    <property type="protein sequence ID" value="GKU27331.1"/>
    <property type="molecule type" value="Genomic_DNA"/>
</dbReference>
<name>A0A9W6DCT5_9CLOT</name>
<comment type="similarity">
    <text evidence="1">Belongs to the ROK (NagC/XylR) family.</text>
</comment>
<dbReference type="Proteomes" id="UP001057868">
    <property type="component" value="Unassembled WGS sequence"/>
</dbReference>
<proteinExistence type="inferred from homology"/>
<accession>A0A9W6DCT5</accession>
<evidence type="ECO:0000313" key="3">
    <source>
        <dbReference type="Proteomes" id="UP001057868"/>
    </source>
</evidence>
<dbReference type="RefSeq" id="WP_261854198.1">
    <property type="nucleotide sequence ID" value="NZ_BQXY01000011.1"/>
</dbReference>
<dbReference type="PANTHER" id="PTHR18964:SF170">
    <property type="entry name" value="SUGAR KINASE"/>
    <property type="match status" value="1"/>
</dbReference>
<dbReference type="SUPFAM" id="SSF53067">
    <property type="entry name" value="Actin-like ATPase domain"/>
    <property type="match status" value="1"/>
</dbReference>
<evidence type="ECO:0000313" key="2">
    <source>
        <dbReference type="EMBL" id="GKU27331.1"/>
    </source>
</evidence>
<keyword evidence="3" id="KW-1185">Reference proteome</keyword>